<accession>M6W4V2</accession>
<proteinExistence type="predicted"/>
<gene>
    <name evidence="1" type="ORF">LEP1GSC161_2766</name>
</gene>
<dbReference type="Proteomes" id="UP000012149">
    <property type="component" value="Unassembled WGS sequence"/>
</dbReference>
<evidence type="ECO:0008006" key="3">
    <source>
        <dbReference type="Google" id="ProtNLM"/>
    </source>
</evidence>
<comment type="caution">
    <text evidence="1">The sequence shown here is derived from an EMBL/GenBank/DDBJ whole genome shotgun (WGS) entry which is preliminary data.</text>
</comment>
<dbReference type="EMBL" id="AKWE02000152">
    <property type="protein sequence ID" value="EMO56818.1"/>
    <property type="molecule type" value="Genomic_DNA"/>
</dbReference>
<organism evidence="1 2">
    <name type="scientific">Leptospira santarosai str. CBC1416</name>
    <dbReference type="NCBI Taxonomy" id="1193059"/>
    <lineage>
        <taxon>Bacteria</taxon>
        <taxon>Pseudomonadati</taxon>
        <taxon>Spirochaetota</taxon>
        <taxon>Spirochaetia</taxon>
        <taxon>Leptospirales</taxon>
        <taxon>Leptospiraceae</taxon>
        <taxon>Leptospira</taxon>
    </lineage>
</organism>
<dbReference type="AlphaFoldDB" id="M6W4V2"/>
<reference evidence="1 2" key="1">
    <citation type="submission" date="2013-01" db="EMBL/GenBank/DDBJ databases">
        <authorList>
            <person name="Harkins D.M."/>
            <person name="Durkin A.S."/>
            <person name="Brinkac L.M."/>
            <person name="Haft D.H."/>
            <person name="Selengut J.D."/>
            <person name="Sanka R."/>
            <person name="DePew J."/>
            <person name="Purushe J."/>
            <person name="Matthias M.A."/>
            <person name="Vinetz J.M."/>
            <person name="Sutton G.G."/>
            <person name="Nierman W.C."/>
            <person name="Fouts D.E."/>
        </authorList>
    </citation>
    <scope>NUCLEOTIDE SEQUENCE [LARGE SCALE GENOMIC DNA]</scope>
    <source>
        <strain evidence="1 2">CBC1416</strain>
    </source>
</reference>
<evidence type="ECO:0000313" key="1">
    <source>
        <dbReference type="EMBL" id="EMO56818.1"/>
    </source>
</evidence>
<protein>
    <recommendedName>
        <fullName evidence="3">PF08331 domain protein</fullName>
    </recommendedName>
</protein>
<name>M6W4V2_9LEPT</name>
<sequence length="61" mass="7191">MIESKEIISEFKTLIESSGFDLYGICDAKIPQEDKENILTWVREGKHGKMDWYPKNMDLRL</sequence>
<evidence type="ECO:0000313" key="2">
    <source>
        <dbReference type="Proteomes" id="UP000012149"/>
    </source>
</evidence>